<feature type="compositionally biased region" description="Low complexity" evidence="2">
    <location>
        <begin position="1856"/>
        <end position="1874"/>
    </location>
</feature>
<evidence type="ECO:0000313" key="5">
    <source>
        <dbReference type="Proteomes" id="UP001233271"/>
    </source>
</evidence>
<feature type="compositionally biased region" description="Pro residues" evidence="2">
    <location>
        <begin position="2693"/>
        <end position="2705"/>
    </location>
</feature>
<organism evidence="4 5">
    <name type="scientific">Cutaneotrichosporon cavernicola</name>
    <dbReference type="NCBI Taxonomy" id="279322"/>
    <lineage>
        <taxon>Eukaryota</taxon>
        <taxon>Fungi</taxon>
        <taxon>Dikarya</taxon>
        <taxon>Basidiomycota</taxon>
        <taxon>Agaricomycotina</taxon>
        <taxon>Tremellomycetes</taxon>
        <taxon>Trichosporonales</taxon>
        <taxon>Trichosporonaceae</taxon>
        <taxon>Cutaneotrichosporon</taxon>
    </lineage>
</organism>
<feature type="region of interest" description="Disordered" evidence="2">
    <location>
        <begin position="2085"/>
        <end position="2126"/>
    </location>
</feature>
<name>A0AA48L1U1_9TREE</name>
<feature type="region of interest" description="Disordered" evidence="2">
    <location>
        <begin position="2587"/>
        <end position="2708"/>
    </location>
</feature>
<dbReference type="RefSeq" id="XP_060454793.1">
    <property type="nucleotide sequence ID" value="XM_060597951.1"/>
</dbReference>
<feature type="compositionally biased region" description="Low complexity" evidence="2">
    <location>
        <begin position="2663"/>
        <end position="2679"/>
    </location>
</feature>
<feature type="compositionally biased region" description="Basic and acidic residues" evidence="2">
    <location>
        <begin position="2386"/>
        <end position="2402"/>
    </location>
</feature>
<reference evidence="4" key="1">
    <citation type="journal article" date="2023" name="BMC Genomics">
        <title>Chromosome-level genome assemblies of Cutaneotrichosporon spp. (Trichosporonales, Basidiomycota) reveal imbalanced evolution between nucleotide sequences and chromosome synteny.</title>
        <authorList>
            <person name="Kobayashi Y."/>
            <person name="Kayamori A."/>
            <person name="Aoki K."/>
            <person name="Shiwa Y."/>
            <person name="Matsutani M."/>
            <person name="Fujita N."/>
            <person name="Sugita T."/>
            <person name="Iwasaki W."/>
            <person name="Tanaka N."/>
            <person name="Takashima M."/>
        </authorList>
    </citation>
    <scope>NUCLEOTIDE SEQUENCE</scope>
    <source>
        <strain evidence="4">HIS019</strain>
    </source>
</reference>
<gene>
    <name evidence="4" type="primary">RLR1</name>
    <name evidence="4" type="ORF">CcaverHIS019_0208890</name>
</gene>
<evidence type="ECO:0000259" key="3">
    <source>
        <dbReference type="SMART" id="SM00860"/>
    </source>
</evidence>
<feature type="region of interest" description="Disordered" evidence="2">
    <location>
        <begin position="374"/>
        <end position="394"/>
    </location>
</feature>
<feature type="compositionally biased region" description="Basic and acidic residues" evidence="2">
    <location>
        <begin position="1949"/>
        <end position="1970"/>
    </location>
</feature>
<keyword evidence="1" id="KW-0175">Coiled coil</keyword>
<feature type="compositionally biased region" description="Basic and acidic residues" evidence="2">
    <location>
        <begin position="1349"/>
        <end position="1399"/>
    </location>
</feature>
<dbReference type="PANTHER" id="PTHR21597:SF0">
    <property type="entry name" value="THO COMPLEX SUBUNIT 2"/>
    <property type="match status" value="1"/>
</dbReference>
<dbReference type="InterPro" id="IPR018958">
    <property type="entry name" value="Knr4/Smi1-like_dom"/>
</dbReference>
<feature type="region of interest" description="Disordered" evidence="2">
    <location>
        <begin position="1316"/>
        <end position="2055"/>
    </location>
</feature>
<feature type="compositionally biased region" description="Basic and acidic residues" evidence="2">
    <location>
        <begin position="1821"/>
        <end position="1839"/>
    </location>
</feature>
<dbReference type="SMART" id="SM00860">
    <property type="entry name" value="SMI1_KNR4"/>
    <property type="match status" value="1"/>
</dbReference>
<feature type="compositionally biased region" description="Low complexity" evidence="2">
    <location>
        <begin position="1432"/>
        <end position="1456"/>
    </location>
</feature>
<feature type="compositionally biased region" description="Basic and acidic residues" evidence="2">
    <location>
        <begin position="1515"/>
        <end position="1643"/>
    </location>
</feature>
<proteinExistence type="predicted"/>
<feature type="coiled-coil region" evidence="1">
    <location>
        <begin position="1053"/>
        <end position="1087"/>
    </location>
</feature>
<feature type="compositionally biased region" description="Low complexity" evidence="2">
    <location>
        <begin position="1500"/>
        <end position="1514"/>
    </location>
</feature>
<feature type="compositionally biased region" description="Basic and acidic residues" evidence="2">
    <location>
        <begin position="2601"/>
        <end position="2623"/>
    </location>
</feature>
<feature type="region of interest" description="Disordered" evidence="2">
    <location>
        <begin position="2455"/>
        <end position="2527"/>
    </location>
</feature>
<dbReference type="GO" id="GO:0003729">
    <property type="term" value="F:mRNA binding"/>
    <property type="evidence" value="ECO:0007669"/>
    <property type="project" value="TreeGrafter"/>
</dbReference>
<dbReference type="Proteomes" id="UP001233271">
    <property type="component" value="Chromosome 2"/>
</dbReference>
<dbReference type="InterPro" id="IPR040007">
    <property type="entry name" value="Tho2"/>
</dbReference>
<dbReference type="GeneID" id="85493398"/>
<feature type="compositionally biased region" description="Basic and acidic residues" evidence="2">
    <location>
        <begin position="1896"/>
        <end position="1908"/>
    </location>
</feature>
<sequence>MATGAIEALLNGTGTPTSLSSAIVALAAEHSKTIELAHTLFTLITSTLSADAIVAVLKETLESLGGDEERLEALATAILETVDAIKVVGDDVEDLVKNDAGCVNTESAEKASTVVNSLVQNGALPQHLANLILAPANLVPLRLHPTPRNVDMFRRGLARLNTSVHYKQHTSNLLRENSEGWSRLIVLLTGPVALYDEPESDEERVLRAKRVWTSVRELVGFFSLAPVRVYDLILEVASCHVEKHWRFLLDLLRQAGLGPEESPAPRLDEDTAAQVQRIAHVLDVNPDDDTMIARVLAFRFRWYRRKKIGGVPVSYMFLTALLIKYGFAKPGHLLPALSPNDEQMDKINKRFGDAMRSKSNARNALTDTVLVDDTLPDAGAATPGAPVEDQEKTDETEQKIELLQALLAIGESTFSIYLLALYPWVISAYPAIADVIIRNLRLSIGDLYTRTVVLSGVGDNVDLVSHNPDVVLTTLCPTPPSTLSTEWLFFYDKWMDGIEVWTEVEHVYTKGERWFALLRGLGGRDSELMVCVCRIISTQFRQLRLAKIQEKGFDITHRTHDQRAQLFITAKELSPWRGLIRNTILPALNISEFASAPFALEVHEIFAHFDWPTTTNLFGEWRDSTTNTRERNALLPAAHAANQAARDVKMELQRVTASSSAPGQSTVGATADRGPARALAKHGHGNPFALWTRGNGQVMSYGIVGNIGEFFMEVARYSGPLSKEVAVFTWVDMLASIKENAGDSNESRFLKARNIENLSTFVGIINRQFNFPLEPILNLIASGIKNHEWFVLPLVEKFLTGMTGEDIVENHAISTAQLKNYATGPEMTRESFYVSENTCSEDRKPVRSKDLIQFSKKSSTRLVKALADTRLAVPILVGLGRLATETLLYEPGRPIKAMSDQKDATRDVFSLWCGFVADKLADLGCADQIPSLRELQGDGNIDEQMCWAILRPKLRAALAKERLENGHANGIDMVVDDPNGGWWPAALNETVQHAASFLDPGARIRLGPGFLVRFNSMRISDIAFNEEAYTGALSNIAKVIRQLESLVATGKNTKNSQQELDRLKRRNADLEAEKASQKLQVERIRTVLKDESQHWFAKCIEMGQDGALPNLLHDYCFYLRATQTPADAIFVARFIRLLHDLDTPGFSTIHGYNLFFKDSMASKLYESTESEARNLGRALLLMLEDLHPWHQSQDKYKTEALGMTQNAEGAAVYSKHGMFYRVKPGQPKRPMIYDGFRDQFAKMHAGLTNALLTCWSSDDMFYAPKNALQIALQVLPFFPMIEEHAVKIEKAVNGLLQKTDGSITPDMKPALNSYKSQLARRRKERPCITEADFSPAGKRKKEVQAKAAAEARAKAEEEERIKKEEAQAKAGEESPSKAERDAADAKMEVDPSADAKPETKAAVTPLTSTPSSGSDAKALRAKLELAREAKKAAAASAGAEASTSPQPQSQAGPSAPTDRTMAPPPEPSIEDARAAARARRFGALAPSASSAPGTPRNESRASTPRATTPPGRTRAGTDDSRVSERSRRQEDRDRRDRDRGRDGSNRDRRDRGGREREGRREEREDRTPRDGHEPRDRDRRLEPRDEPMRDSRGREERYREEHRPDERPRARSRDEGHRDGRDKDSRDGRDGRERDRRRDERPSENAGPAPIEETRAEGPRESRDARSPHRPVSRNEDRPPQRPTSRNEDRPMPRNERRPDDRDLRGGRDRRDARDTQPGPNQLSPLPRDVPPHRDDRRGGMRSPQRFDERRERRDDRRPERDERRGDDRRRRDEPRRDEPPRRDEHPQPRERDGDRTPHGGRDTPKESREPPTGPSGSRSPRKDDRSVGNRSPRKDDAPRSGLLSHDAHPRPERFAPPARASPSRQLEPAQPAGQPQPPARGRRDPPTGPSGLPSRPRDMPERGRRPDAPSAELNRSPTRPDAPLPAPPAREPPAPRQPQPGRDPLPPRPREPRRNLSDRGHDQGGRGQRELIPPTAAGGSLMARMGLTSAPVPKPEKDSRKRPLDTEGAPSSREGSPGGKRRARGSRDRQGGGNRLFSGAMQAARRPRASTRHGNMSFFQSLSSMFGRAPPRPASQDSFQLPTTQYTQGLNPSGAGPDSTPGPSRRTSFQPQAGQYPQKSAQQHPPLSHTFHRLRNALVDDFPELIDSLNGPVSQAVIAGIEQELGGPLPQAVREYFLVTDGQDLEVNGVGLFYGLYLLPLDEVMREWHFWRQAEADPSTGSNPAILATMASIPPQWVKSLYACKGWLPLLSDRSGNYVGVDLDPGPQGQWGQAIIFGRDFDRKCVLWRGEGESGWAKWVSSIVEEFESHEGWEVDKTSDDEEEIGYSSYSGANMYGDRGHSMRLAGEYKGWNVLEAWWDKSVRKWEGLGLGMDVTEIERGLAEARRLQDESSKGKGKESARNSVEVAGIRANQRTADDEIPMLTEVAASPEHSPAIPQEGDDSQTLLPHASREVSAIPRILHPKGTPSRMKTTNHPLESPTPGSPTPSGTSNQGTDYLVPPSHRSSSNRQQQRRSRPPPPAAVLDLPTRADVQAAQAVANAEARGMRGGWVMSLDASSGVTNRRKTHNISPSLDAEMVDIDLEGGRMEGFGTPPMSAIEEEKQSHEDKLSMAPIEQRRDTRSPSLLGMSRTPSPFAPQSTPPQTRPPSRPGSNANSPPQPQRQGSGSQRLPSSSSSSEAHGRGPALVSPIATPPLRTPSPSGLPPDLAAVAEAAIRRPEPVVGYRSVSPVPDGDWLEHEVIRGVSDRRRSSTTPIPSGVATPSRGDSTMSVDSEGALLGDKAESQNRGSTMSHPPNGHAATPTTTTFPKRKSDIAEVLEEVSLG</sequence>
<dbReference type="GO" id="GO:0006397">
    <property type="term" value="P:mRNA processing"/>
    <property type="evidence" value="ECO:0007669"/>
    <property type="project" value="InterPro"/>
</dbReference>
<evidence type="ECO:0000256" key="1">
    <source>
        <dbReference type="SAM" id="Coils"/>
    </source>
</evidence>
<evidence type="ECO:0000256" key="2">
    <source>
        <dbReference type="SAM" id="MobiDB-lite"/>
    </source>
</evidence>
<feature type="compositionally biased region" description="Polar residues" evidence="2">
    <location>
        <begin position="1405"/>
        <end position="1414"/>
    </location>
</feature>
<feature type="compositionally biased region" description="Pro residues" evidence="2">
    <location>
        <begin position="1921"/>
        <end position="1948"/>
    </location>
</feature>
<dbReference type="Pfam" id="PF11262">
    <property type="entry name" value="Tho2"/>
    <property type="match status" value="1"/>
</dbReference>
<keyword evidence="5" id="KW-1185">Reference proteome</keyword>
<protein>
    <recommendedName>
        <fullName evidence="3">Knr4/Smi1-like domain-containing protein</fullName>
    </recommendedName>
</protein>
<feature type="compositionally biased region" description="Pro residues" evidence="2">
    <location>
        <begin position="2641"/>
        <end position="2651"/>
    </location>
</feature>
<accession>A0AA48L1U1</accession>
<feature type="region of interest" description="Disordered" evidence="2">
    <location>
        <begin position="2386"/>
        <end position="2422"/>
    </location>
</feature>
<dbReference type="InterPro" id="IPR032302">
    <property type="entry name" value="THOC2_N"/>
</dbReference>
<dbReference type="PANTHER" id="PTHR21597">
    <property type="entry name" value="THO2 PROTEIN"/>
    <property type="match status" value="1"/>
</dbReference>
<dbReference type="InterPro" id="IPR021418">
    <property type="entry name" value="THO_THOC2_C"/>
</dbReference>
<feature type="compositionally biased region" description="Basic and acidic residues" evidence="2">
    <location>
        <begin position="1995"/>
        <end position="2006"/>
    </location>
</feature>
<feature type="compositionally biased region" description="Basic and acidic residues" evidence="2">
    <location>
        <begin position="1730"/>
        <end position="1810"/>
    </location>
</feature>
<feature type="domain" description="Knr4/Smi1-like" evidence="3">
    <location>
        <begin position="2153"/>
        <end position="2303"/>
    </location>
</feature>
<dbReference type="GO" id="GO:0000445">
    <property type="term" value="C:THO complex part of transcription export complex"/>
    <property type="evidence" value="ECO:0007669"/>
    <property type="project" value="TreeGrafter"/>
</dbReference>
<evidence type="ECO:0000313" key="4">
    <source>
        <dbReference type="EMBL" id="BEI89527.1"/>
    </source>
</evidence>
<dbReference type="GO" id="GO:0006406">
    <property type="term" value="P:mRNA export from nucleus"/>
    <property type="evidence" value="ECO:0007669"/>
    <property type="project" value="InterPro"/>
</dbReference>
<dbReference type="KEGG" id="ccac:CcaHIS019_0208890"/>
<dbReference type="SUPFAM" id="SSF160631">
    <property type="entry name" value="SMI1/KNR4-like"/>
    <property type="match status" value="1"/>
</dbReference>
<dbReference type="EMBL" id="AP028213">
    <property type="protein sequence ID" value="BEI89527.1"/>
    <property type="molecule type" value="Genomic_DNA"/>
</dbReference>
<dbReference type="Pfam" id="PF16134">
    <property type="entry name" value="THOC2_N"/>
    <property type="match status" value="1"/>
</dbReference>
<feature type="region of interest" description="Disordered" evidence="2">
    <location>
        <begin position="2745"/>
        <end position="2812"/>
    </location>
</feature>
<feature type="compositionally biased region" description="Basic and acidic residues" evidence="2">
    <location>
        <begin position="1417"/>
        <end position="1431"/>
    </location>
</feature>
<dbReference type="InterPro" id="IPR037883">
    <property type="entry name" value="Knr4/Smi1-like_sf"/>
</dbReference>
<feature type="compositionally biased region" description="Polar residues" evidence="2">
    <location>
        <begin position="2102"/>
        <end position="2126"/>
    </location>
</feature>
<feature type="compositionally biased region" description="Basic and acidic residues" evidence="2">
    <location>
        <begin position="1652"/>
        <end position="1715"/>
    </location>
</feature>
<feature type="compositionally biased region" description="Low complexity" evidence="2">
    <location>
        <begin position="2502"/>
        <end position="2512"/>
    </location>
</feature>
<dbReference type="Pfam" id="PF09346">
    <property type="entry name" value="SMI1_KNR4"/>
    <property type="match status" value="1"/>
</dbReference>